<evidence type="ECO:0000256" key="1">
    <source>
        <dbReference type="SAM" id="SignalP"/>
    </source>
</evidence>
<proteinExistence type="predicted"/>
<dbReference type="AlphaFoldDB" id="A0A9X0CG43"/>
<accession>A0A9X0CG43</accession>
<dbReference type="Proteomes" id="UP001163046">
    <property type="component" value="Unassembled WGS sequence"/>
</dbReference>
<sequence length="102" mass="11536">MYKLSLLLLLSCILLAVESAPNFMENYLNGKGEAFQDEDFQLGDTDLEDTRSFPDPRVEARRTYCVDSVPIVCKQRGPGGCDAYAMRKKCQRTCQACDTLRM</sequence>
<dbReference type="EMBL" id="MU827781">
    <property type="protein sequence ID" value="KAJ7337234.1"/>
    <property type="molecule type" value="Genomic_DNA"/>
</dbReference>
<evidence type="ECO:0000313" key="2">
    <source>
        <dbReference type="EMBL" id="KAJ7337234.1"/>
    </source>
</evidence>
<keyword evidence="3" id="KW-1185">Reference proteome</keyword>
<protein>
    <recommendedName>
        <fullName evidence="4">ShKT domain-containing protein</fullName>
    </recommendedName>
</protein>
<evidence type="ECO:0008006" key="4">
    <source>
        <dbReference type="Google" id="ProtNLM"/>
    </source>
</evidence>
<comment type="caution">
    <text evidence="2">The sequence shown here is derived from an EMBL/GenBank/DDBJ whole genome shotgun (WGS) entry which is preliminary data.</text>
</comment>
<feature type="chain" id="PRO_5040880191" description="ShKT domain-containing protein" evidence="1">
    <location>
        <begin position="20"/>
        <end position="102"/>
    </location>
</feature>
<reference evidence="2" key="1">
    <citation type="submission" date="2023-01" db="EMBL/GenBank/DDBJ databases">
        <title>Genome assembly of the deep-sea coral Lophelia pertusa.</title>
        <authorList>
            <person name="Herrera S."/>
            <person name="Cordes E."/>
        </authorList>
    </citation>
    <scope>NUCLEOTIDE SEQUENCE</scope>
    <source>
        <strain evidence="2">USNM1676648</strain>
        <tissue evidence="2">Polyp</tissue>
    </source>
</reference>
<keyword evidence="1" id="KW-0732">Signal</keyword>
<evidence type="ECO:0000313" key="3">
    <source>
        <dbReference type="Proteomes" id="UP001163046"/>
    </source>
</evidence>
<feature type="signal peptide" evidence="1">
    <location>
        <begin position="1"/>
        <end position="19"/>
    </location>
</feature>
<gene>
    <name evidence="2" type="ORF">OS493_010091</name>
</gene>
<name>A0A9X0CG43_9CNID</name>
<organism evidence="2 3">
    <name type="scientific">Desmophyllum pertusum</name>
    <dbReference type="NCBI Taxonomy" id="174260"/>
    <lineage>
        <taxon>Eukaryota</taxon>
        <taxon>Metazoa</taxon>
        <taxon>Cnidaria</taxon>
        <taxon>Anthozoa</taxon>
        <taxon>Hexacorallia</taxon>
        <taxon>Scleractinia</taxon>
        <taxon>Caryophylliina</taxon>
        <taxon>Caryophylliidae</taxon>
        <taxon>Desmophyllum</taxon>
    </lineage>
</organism>